<accession>A0A9E4NPF0</accession>
<evidence type="ECO:0000256" key="2">
    <source>
        <dbReference type="ARBA" id="ARBA00022692"/>
    </source>
</evidence>
<evidence type="ECO:0000256" key="1">
    <source>
        <dbReference type="ARBA" id="ARBA00004141"/>
    </source>
</evidence>
<protein>
    <submittedName>
        <fullName evidence="7">NnrU family protein</fullName>
    </submittedName>
</protein>
<feature type="domain" description="NnrU" evidence="6">
    <location>
        <begin position="4"/>
        <end position="185"/>
    </location>
</feature>
<proteinExistence type="predicted"/>
<organism evidence="7 8">
    <name type="scientific">Candidatus Thiodiazotropha taylori</name>
    <dbReference type="NCBI Taxonomy" id="2792791"/>
    <lineage>
        <taxon>Bacteria</taxon>
        <taxon>Pseudomonadati</taxon>
        <taxon>Pseudomonadota</taxon>
        <taxon>Gammaproteobacteria</taxon>
        <taxon>Chromatiales</taxon>
        <taxon>Sedimenticolaceae</taxon>
        <taxon>Candidatus Thiodiazotropha</taxon>
    </lineage>
</organism>
<keyword evidence="4 5" id="KW-0472">Membrane</keyword>
<dbReference type="InterPro" id="IPR009915">
    <property type="entry name" value="NnrU_dom"/>
</dbReference>
<dbReference type="Pfam" id="PF07298">
    <property type="entry name" value="NnrU"/>
    <property type="match status" value="1"/>
</dbReference>
<evidence type="ECO:0000313" key="7">
    <source>
        <dbReference type="EMBL" id="MCG7980300.1"/>
    </source>
</evidence>
<comment type="caution">
    <text evidence="7">The sequence shown here is derived from an EMBL/GenBank/DDBJ whole genome shotgun (WGS) entry which is preliminary data.</text>
</comment>
<gene>
    <name evidence="7" type="ORF">JAY77_19405</name>
</gene>
<evidence type="ECO:0000256" key="5">
    <source>
        <dbReference type="SAM" id="Phobius"/>
    </source>
</evidence>
<feature type="transmembrane region" description="Helical" evidence="5">
    <location>
        <begin position="125"/>
        <end position="144"/>
    </location>
</feature>
<feature type="transmembrane region" description="Helical" evidence="5">
    <location>
        <begin position="70"/>
        <end position="88"/>
    </location>
</feature>
<sequence length="190" mass="20734">MTLLLIGLTLWAGVHLFPSLLPQVRDGLIKRIGDGPYQGLFALLILTGVVLIVFGWRGTVPTQVYAPPAGLRHAAMLLVVIGFILMAAASFPRTRVKRLIRHPQLTGVLLWALAHLLANGDSRSLLLFSVMAIWTVTSMLLINRRDGDWVKPETTMAWYGELLVVVTGVGVAVLILRFHYHIAGVALIGG</sequence>
<feature type="transmembrane region" description="Helical" evidence="5">
    <location>
        <begin position="40"/>
        <end position="58"/>
    </location>
</feature>
<dbReference type="EMBL" id="JAEPCR010000119">
    <property type="protein sequence ID" value="MCG7980300.1"/>
    <property type="molecule type" value="Genomic_DNA"/>
</dbReference>
<keyword evidence="3 5" id="KW-1133">Transmembrane helix</keyword>
<evidence type="ECO:0000259" key="6">
    <source>
        <dbReference type="Pfam" id="PF07298"/>
    </source>
</evidence>
<dbReference type="AlphaFoldDB" id="A0A9E4NPF0"/>
<dbReference type="GO" id="GO:0016020">
    <property type="term" value="C:membrane"/>
    <property type="evidence" value="ECO:0007669"/>
    <property type="project" value="UniProtKB-SubCell"/>
</dbReference>
<keyword evidence="2 5" id="KW-0812">Transmembrane</keyword>
<reference evidence="7" key="1">
    <citation type="journal article" date="2021" name="Proc. Natl. Acad. Sci. U.S.A.">
        <title>Global biogeography of chemosynthetic symbionts reveals both localized and globally distributed symbiont groups. .</title>
        <authorList>
            <person name="Osvatic J.T."/>
            <person name="Wilkins L.G.E."/>
            <person name="Leibrecht L."/>
            <person name="Leray M."/>
            <person name="Zauner S."/>
            <person name="Polzin J."/>
            <person name="Camacho Y."/>
            <person name="Gros O."/>
            <person name="van Gils J.A."/>
            <person name="Eisen J.A."/>
            <person name="Petersen J.M."/>
            <person name="Yuen B."/>
        </authorList>
    </citation>
    <scope>NUCLEOTIDE SEQUENCE</scope>
    <source>
        <strain evidence="7">MAGclacostrist055</strain>
    </source>
</reference>
<evidence type="ECO:0000256" key="3">
    <source>
        <dbReference type="ARBA" id="ARBA00022989"/>
    </source>
</evidence>
<evidence type="ECO:0000313" key="8">
    <source>
        <dbReference type="Proteomes" id="UP000886674"/>
    </source>
</evidence>
<dbReference type="Proteomes" id="UP000886674">
    <property type="component" value="Unassembled WGS sequence"/>
</dbReference>
<feature type="transmembrane region" description="Helical" evidence="5">
    <location>
        <begin position="156"/>
        <end position="176"/>
    </location>
</feature>
<comment type="subcellular location">
    <subcellularLocation>
        <location evidence="1">Membrane</location>
        <topology evidence="1">Multi-pass membrane protein</topology>
    </subcellularLocation>
</comment>
<name>A0A9E4NPF0_9GAMM</name>
<evidence type="ECO:0000256" key="4">
    <source>
        <dbReference type="ARBA" id="ARBA00023136"/>
    </source>
</evidence>